<proteinExistence type="predicted"/>
<organism evidence="1 2">
    <name type="scientific">Sphagnum troendelagicum</name>
    <dbReference type="NCBI Taxonomy" id="128251"/>
    <lineage>
        <taxon>Eukaryota</taxon>
        <taxon>Viridiplantae</taxon>
        <taxon>Streptophyta</taxon>
        <taxon>Embryophyta</taxon>
        <taxon>Bryophyta</taxon>
        <taxon>Sphagnophytina</taxon>
        <taxon>Sphagnopsida</taxon>
        <taxon>Sphagnales</taxon>
        <taxon>Sphagnaceae</taxon>
        <taxon>Sphagnum</taxon>
    </lineage>
</organism>
<dbReference type="EMBL" id="OZ019905">
    <property type="protein sequence ID" value="CAK9200942.1"/>
    <property type="molecule type" value="Genomic_DNA"/>
</dbReference>
<name>A0ABP0TNG3_9BRYO</name>
<evidence type="ECO:0000313" key="1">
    <source>
        <dbReference type="EMBL" id="CAK9200942.1"/>
    </source>
</evidence>
<keyword evidence="2" id="KW-1185">Reference proteome</keyword>
<sequence>MREKNSTKETLVYSKNQMRLSLPLSMRVTGPIEAEWTQDSAWADLTQRLGVELEEKVLRYKLTIKTCTQIERSWQKEPSRGGTEYTILAHIAFGTSA</sequence>
<protein>
    <submittedName>
        <fullName evidence="1">Uncharacterized protein</fullName>
    </submittedName>
</protein>
<accession>A0ABP0TNG3</accession>
<evidence type="ECO:0000313" key="2">
    <source>
        <dbReference type="Proteomes" id="UP001497512"/>
    </source>
</evidence>
<dbReference type="Proteomes" id="UP001497512">
    <property type="component" value="Chromosome 13"/>
</dbReference>
<reference evidence="1" key="1">
    <citation type="submission" date="2024-02" db="EMBL/GenBank/DDBJ databases">
        <authorList>
            <consortium name="ELIXIR-Norway"/>
            <consortium name="Elixir Norway"/>
        </authorList>
    </citation>
    <scope>NUCLEOTIDE SEQUENCE</scope>
</reference>
<gene>
    <name evidence="1" type="ORF">CSSPTR1EN2_LOCUS5659</name>
</gene>